<protein>
    <recommendedName>
        <fullName evidence="3">Phage I-like protein</fullName>
    </recommendedName>
</protein>
<comment type="caution">
    <text evidence="1">The sequence shown here is derived from an EMBL/GenBank/DDBJ whole genome shotgun (WGS) entry which is preliminary data.</text>
</comment>
<dbReference type="PIRSF" id="PIRSF016624">
    <property type="entry name" value="Mu_prophg_I"/>
    <property type="match status" value="1"/>
</dbReference>
<dbReference type="Pfam" id="PF10123">
    <property type="entry name" value="Mu-like_Pro"/>
    <property type="match status" value="1"/>
</dbReference>
<keyword evidence="2" id="KW-1185">Reference proteome</keyword>
<sequence length="353" mass="36776">MSKVAQITTVSLNSQLLPDNQGEVPDLVHLLPMSDGRVQTNDARGPYHVTNAQDIIDASFADSDRLPIDENHAIDLAAPKGLPAPSRGWITAMQARDDGIWGKVEWSEEGRDLLKARAYRYLSPVIGLPNKTSKTVTGILRASLVNRPNLREISALNQETDDMSFQKNMAGALGLSADASEADISAALTTLKDAGATQATALQSQLSDIGTALGVAEGGDVLAAAKSAQSSGDGDTIVALQSTVAELSGQVTALQSANQTSAATTFVDTAISEMRVGVKASREQYIAMHQKDPSGTEAIIGGLPKLNTSGTTLLPPKPADGVVSLNADQSAVAAQLGLSDEDYATSIKDEGNA</sequence>
<dbReference type="InterPro" id="IPR012106">
    <property type="entry name" value="Phage_Mu_Gp1"/>
</dbReference>
<accession>A0A6L6WLK9</accession>
<dbReference type="AlphaFoldDB" id="A0A6L6WLK9"/>
<evidence type="ECO:0008006" key="3">
    <source>
        <dbReference type="Google" id="ProtNLM"/>
    </source>
</evidence>
<reference evidence="1 2" key="1">
    <citation type="submission" date="2019-12" db="EMBL/GenBank/DDBJ databases">
        <authorList>
            <person name="Zhang Y.-J."/>
        </authorList>
    </citation>
    <scope>NUCLEOTIDE SEQUENCE [LARGE SCALE GENOMIC DNA]</scope>
    <source>
        <strain evidence="1 2">CY05</strain>
    </source>
</reference>
<organism evidence="1 2">
    <name type="scientific">Parasedimentitalea huanghaiensis</name>
    <dbReference type="NCBI Taxonomy" id="2682100"/>
    <lineage>
        <taxon>Bacteria</taxon>
        <taxon>Pseudomonadati</taxon>
        <taxon>Pseudomonadota</taxon>
        <taxon>Alphaproteobacteria</taxon>
        <taxon>Rhodobacterales</taxon>
        <taxon>Paracoccaceae</taxon>
        <taxon>Parasedimentitalea</taxon>
    </lineage>
</organism>
<dbReference type="RefSeq" id="WP_157023072.1">
    <property type="nucleotide sequence ID" value="NZ_WQLV01000008.1"/>
</dbReference>
<evidence type="ECO:0000313" key="1">
    <source>
        <dbReference type="EMBL" id="MVO16847.1"/>
    </source>
</evidence>
<name>A0A6L6WLK9_9RHOB</name>
<evidence type="ECO:0000313" key="2">
    <source>
        <dbReference type="Proteomes" id="UP000478892"/>
    </source>
</evidence>
<gene>
    <name evidence="1" type="ORF">GO984_13595</name>
</gene>
<dbReference type="Proteomes" id="UP000478892">
    <property type="component" value="Unassembled WGS sequence"/>
</dbReference>
<proteinExistence type="predicted"/>
<dbReference type="EMBL" id="WQLV01000008">
    <property type="protein sequence ID" value="MVO16847.1"/>
    <property type="molecule type" value="Genomic_DNA"/>
</dbReference>